<dbReference type="Gene3D" id="3.30.1490.480">
    <property type="entry name" value="Endolytic murein transglycosylase"/>
    <property type="match status" value="1"/>
</dbReference>
<evidence type="ECO:0000313" key="4">
    <source>
        <dbReference type="Proteomes" id="UP000000269"/>
    </source>
</evidence>
<dbReference type="STRING" id="350688.Clos_2012"/>
<accession>A8MIB7</accession>
<dbReference type="HOGENOM" id="CLU_1507587_0_0_9"/>
<evidence type="ECO:0000313" key="3">
    <source>
        <dbReference type="EMBL" id="ABW19549.1"/>
    </source>
</evidence>
<keyword evidence="2" id="KW-0812">Transmembrane</keyword>
<feature type="transmembrane region" description="Helical" evidence="2">
    <location>
        <begin position="12"/>
        <end position="32"/>
    </location>
</feature>
<keyword evidence="4" id="KW-1185">Reference proteome</keyword>
<evidence type="ECO:0000256" key="1">
    <source>
        <dbReference type="SAM" id="MobiDB-lite"/>
    </source>
</evidence>
<name>A8MIB7_ALKOO</name>
<feature type="compositionally biased region" description="Acidic residues" evidence="1">
    <location>
        <begin position="67"/>
        <end position="76"/>
    </location>
</feature>
<dbReference type="Proteomes" id="UP000000269">
    <property type="component" value="Chromosome"/>
</dbReference>
<protein>
    <recommendedName>
        <fullName evidence="5">Aminodeoxychorismate lyase</fullName>
    </recommendedName>
</protein>
<feature type="compositionally biased region" description="Basic and acidic residues" evidence="1">
    <location>
        <begin position="52"/>
        <end position="61"/>
    </location>
</feature>
<feature type="region of interest" description="Disordered" evidence="1">
    <location>
        <begin position="47"/>
        <end position="102"/>
    </location>
</feature>
<dbReference type="eggNOG" id="COG1559">
    <property type="taxonomic scope" value="Bacteria"/>
</dbReference>
<reference evidence="4" key="1">
    <citation type="submission" date="2007-10" db="EMBL/GenBank/DDBJ databases">
        <title>Complete genome of Alkaliphilus oremlandii OhILAs.</title>
        <authorList>
            <person name="Copeland A."/>
            <person name="Lucas S."/>
            <person name="Lapidus A."/>
            <person name="Barry K."/>
            <person name="Detter J.C."/>
            <person name="Glavina del Rio T."/>
            <person name="Hammon N."/>
            <person name="Israni S."/>
            <person name="Dalin E."/>
            <person name="Tice H."/>
            <person name="Pitluck S."/>
            <person name="Chain P."/>
            <person name="Malfatti S."/>
            <person name="Shin M."/>
            <person name="Vergez L."/>
            <person name="Schmutz J."/>
            <person name="Larimer F."/>
            <person name="Land M."/>
            <person name="Hauser L."/>
            <person name="Kyrpides N."/>
            <person name="Mikhailova N."/>
            <person name="Stolz J.F."/>
            <person name="Dawson A."/>
            <person name="Fisher E."/>
            <person name="Crable B."/>
            <person name="Perera E."/>
            <person name="Lisak J."/>
            <person name="Ranganathan M."/>
            <person name="Basu P."/>
            <person name="Richardson P."/>
        </authorList>
    </citation>
    <scope>NUCLEOTIDE SEQUENCE [LARGE SCALE GENOMIC DNA]</scope>
    <source>
        <strain evidence="4">OhILAs</strain>
    </source>
</reference>
<dbReference type="KEGG" id="aoe:Clos_2012"/>
<dbReference type="OrthoDB" id="1708369at2"/>
<sequence>MERLKDFFHDYSDMFLALFVAGIMFFAISWNLGSWFDNSSNTALANNTPVIEQEKPEKDSTVTDDPQGSEEENSSNENKEDENAIDSENTENAPKENTVAEEKPPVVAEVKTITVPNGTPGTGVANILKENGLIQNTNDFIQAAERLNLAVRLKSGTFEISTDATVEDMVKIIAGQKK</sequence>
<evidence type="ECO:0008006" key="5">
    <source>
        <dbReference type="Google" id="ProtNLM"/>
    </source>
</evidence>
<keyword evidence="2" id="KW-1133">Transmembrane helix</keyword>
<organism evidence="3 4">
    <name type="scientific">Alkaliphilus oremlandii (strain OhILAs)</name>
    <name type="common">Clostridium oremlandii (strain OhILAs)</name>
    <dbReference type="NCBI Taxonomy" id="350688"/>
    <lineage>
        <taxon>Bacteria</taxon>
        <taxon>Bacillati</taxon>
        <taxon>Bacillota</taxon>
        <taxon>Clostridia</taxon>
        <taxon>Peptostreptococcales</taxon>
        <taxon>Natronincolaceae</taxon>
        <taxon>Alkaliphilus</taxon>
    </lineage>
</organism>
<dbReference type="EMBL" id="CP000853">
    <property type="protein sequence ID" value="ABW19549.1"/>
    <property type="molecule type" value="Genomic_DNA"/>
</dbReference>
<gene>
    <name evidence="3" type="ordered locus">Clos_2012</name>
</gene>
<proteinExistence type="predicted"/>
<dbReference type="RefSeq" id="WP_012159858.1">
    <property type="nucleotide sequence ID" value="NC_009922.1"/>
</dbReference>
<keyword evidence="2" id="KW-0472">Membrane</keyword>
<dbReference type="AlphaFoldDB" id="A8MIB7"/>
<evidence type="ECO:0000256" key="2">
    <source>
        <dbReference type="SAM" id="Phobius"/>
    </source>
</evidence>